<accession>A0ACA9R0F9</accession>
<organism evidence="1 2">
    <name type="scientific">Racocetra persica</name>
    <dbReference type="NCBI Taxonomy" id="160502"/>
    <lineage>
        <taxon>Eukaryota</taxon>
        <taxon>Fungi</taxon>
        <taxon>Fungi incertae sedis</taxon>
        <taxon>Mucoromycota</taxon>
        <taxon>Glomeromycotina</taxon>
        <taxon>Glomeromycetes</taxon>
        <taxon>Diversisporales</taxon>
        <taxon>Gigasporaceae</taxon>
        <taxon>Racocetra</taxon>
    </lineage>
</organism>
<reference evidence="1" key="1">
    <citation type="submission" date="2021-06" db="EMBL/GenBank/DDBJ databases">
        <authorList>
            <person name="Kallberg Y."/>
            <person name="Tangrot J."/>
            <person name="Rosling A."/>
        </authorList>
    </citation>
    <scope>NUCLEOTIDE SEQUENCE</scope>
    <source>
        <strain evidence="1">MA461A</strain>
    </source>
</reference>
<feature type="non-terminal residue" evidence="1">
    <location>
        <position position="1"/>
    </location>
</feature>
<dbReference type="Proteomes" id="UP000789920">
    <property type="component" value="Unassembled WGS sequence"/>
</dbReference>
<dbReference type="EMBL" id="CAJVQC010040908">
    <property type="protein sequence ID" value="CAG8771844.1"/>
    <property type="molecule type" value="Genomic_DNA"/>
</dbReference>
<evidence type="ECO:0000313" key="1">
    <source>
        <dbReference type="EMBL" id="CAG8771844.1"/>
    </source>
</evidence>
<evidence type="ECO:0000313" key="2">
    <source>
        <dbReference type="Proteomes" id="UP000789920"/>
    </source>
</evidence>
<proteinExistence type="predicted"/>
<feature type="non-terminal residue" evidence="1">
    <location>
        <position position="73"/>
    </location>
</feature>
<protein>
    <submittedName>
        <fullName evidence="1">15496_t:CDS:1</fullName>
    </submittedName>
</protein>
<gene>
    <name evidence="1" type="ORF">RPERSI_LOCUS16504</name>
</gene>
<name>A0ACA9R0F9_9GLOM</name>
<sequence>SCRKKLSKSPMKEISDYFEKTKKPSLTDFLLYRRQQHDFSYDKAKEHLIYRISLETLCVDNAWAKNLLDNFDV</sequence>
<comment type="caution">
    <text evidence="1">The sequence shown here is derived from an EMBL/GenBank/DDBJ whole genome shotgun (WGS) entry which is preliminary data.</text>
</comment>
<keyword evidence="2" id="KW-1185">Reference proteome</keyword>